<dbReference type="Proteomes" id="UP000567179">
    <property type="component" value="Unassembled WGS sequence"/>
</dbReference>
<dbReference type="OrthoDB" id="3359616at2759"/>
<proteinExistence type="predicted"/>
<evidence type="ECO:0000313" key="3">
    <source>
        <dbReference type="EMBL" id="KAF5327609.1"/>
    </source>
</evidence>
<evidence type="ECO:0000256" key="2">
    <source>
        <dbReference type="SAM" id="Phobius"/>
    </source>
</evidence>
<feature type="transmembrane region" description="Helical" evidence="2">
    <location>
        <begin position="269"/>
        <end position="293"/>
    </location>
</feature>
<name>A0A8H5BQY9_9AGAR</name>
<feature type="compositionally biased region" description="Polar residues" evidence="1">
    <location>
        <begin position="381"/>
        <end position="399"/>
    </location>
</feature>
<feature type="region of interest" description="Disordered" evidence="1">
    <location>
        <begin position="346"/>
        <end position="399"/>
    </location>
</feature>
<keyword evidence="2" id="KW-0472">Membrane</keyword>
<keyword evidence="2" id="KW-0812">Transmembrane</keyword>
<organism evidence="3 4">
    <name type="scientific">Psilocybe cf. subviscida</name>
    <dbReference type="NCBI Taxonomy" id="2480587"/>
    <lineage>
        <taxon>Eukaryota</taxon>
        <taxon>Fungi</taxon>
        <taxon>Dikarya</taxon>
        <taxon>Basidiomycota</taxon>
        <taxon>Agaricomycotina</taxon>
        <taxon>Agaricomycetes</taxon>
        <taxon>Agaricomycetidae</taxon>
        <taxon>Agaricales</taxon>
        <taxon>Agaricineae</taxon>
        <taxon>Strophariaceae</taxon>
        <taxon>Psilocybe</taxon>
    </lineage>
</organism>
<keyword evidence="2" id="KW-1133">Transmembrane helix</keyword>
<feature type="compositionally biased region" description="Low complexity" evidence="1">
    <location>
        <begin position="145"/>
        <end position="171"/>
    </location>
</feature>
<feature type="region of interest" description="Disordered" evidence="1">
    <location>
        <begin position="208"/>
        <end position="268"/>
    </location>
</feature>
<feature type="compositionally biased region" description="Low complexity" evidence="1">
    <location>
        <begin position="208"/>
        <end position="244"/>
    </location>
</feature>
<dbReference type="Gene3D" id="2.60.120.260">
    <property type="entry name" value="Galactose-binding domain-like"/>
    <property type="match status" value="1"/>
</dbReference>
<feature type="region of interest" description="Disordered" evidence="1">
    <location>
        <begin position="412"/>
        <end position="431"/>
    </location>
</feature>
<feature type="region of interest" description="Disordered" evidence="1">
    <location>
        <begin position="145"/>
        <end position="188"/>
    </location>
</feature>
<sequence>MPIRVYDDSSSEFVYSGSWLRTGTWSTSDGQRGTVSSTSEIGATVSFTFPVPAIAFRFYGLKSSRGAYYGVCVDCNPSAPQYTFVSAYNATDNGSSPPVYFYHHSWLGPGIHSVTVINQSDRRGIPSGNSVLALDRFELDVPVVLPTTSPSQTPSSAAASQSQAQQTTLSAGDGGGGGNSPPVTTQVVSQGGGLTTLVITQNVTAGSGASTPASGGAAASITGALPASPSGLQSQPGSPLSSPSVAPSDKPLGAAANDHSDSATKSTPLGGIIGGVVGGLAIIALVIFIFFWLKKRKHKTRAATGVTPLEVPEMRATAPELTNSGEVTAYEFRSNEKGNRQLAEQLYSSHPDASNSSRSPTTSNTALLNRSPVSPPASDLSYASSQHPAESLSNQSPSTMEGIRVRELDAGPVPGHLQYEDNTETLPPEYGQVFSDRNRLSGPSTTVAITSSAVSTIQSSPLQPVRRT</sequence>
<evidence type="ECO:0000256" key="1">
    <source>
        <dbReference type="SAM" id="MobiDB-lite"/>
    </source>
</evidence>
<dbReference type="EMBL" id="JAACJJ010000014">
    <property type="protein sequence ID" value="KAF5327609.1"/>
    <property type="molecule type" value="Genomic_DNA"/>
</dbReference>
<dbReference type="AlphaFoldDB" id="A0A8H5BQY9"/>
<reference evidence="3 4" key="1">
    <citation type="journal article" date="2020" name="ISME J.">
        <title>Uncovering the hidden diversity of litter-decomposition mechanisms in mushroom-forming fungi.</title>
        <authorList>
            <person name="Floudas D."/>
            <person name="Bentzer J."/>
            <person name="Ahren D."/>
            <person name="Johansson T."/>
            <person name="Persson P."/>
            <person name="Tunlid A."/>
        </authorList>
    </citation>
    <scope>NUCLEOTIDE SEQUENCE [LARGE SCALE GENOMIC DNA]</scope>
    <source>
        <strain evidence="3 4">CBS 101986</strain>
    </source>
</reference>
<keyword evidence="4" id="KW-1185">Reference proteome</keyword>
<protein>
    <submittedName>
        <fullName evidence="3">Uncharacterized protein</fullName>
    </submittedName>
</protein>
<gene>
    <name evidence="3" type="ORF">D9619_004805</name>
</gene>
<comment type="caution">
    <text evidence="3">The sequence shown here is derived from an EMBL/GenBank/DDBJ whole genome shotgun (WGS) entry which is preliminary data.</text>
</comment>
<feature type="compositionally biased region" description="Low complexity" evidence="1">
    <location>
        <begin position="354"/>
        <end position="365"/>
    </location>
</feature>
<evidence type="ECO:0000313" key="4">
    <source>
        <dbReference type="Proteomes" id="UP000567179"/>
    </source>
</evidence>
<accession>A0A8H5BQY9</accession>